<dbReference type="GO" id="GO:0006635">
    <property type="term" value="P:fatty acid beta-oxidation"/>
    <property type="evidence" value="ECO:0007669"/>
    <property type="project" value="TreeGrafter"/>
</dbReference>
<comment type="caution">
    <text evidence="4">The sequence shown here is derived from an EMBL/GenBank/DDBJ whole genome shotgun (WGS) entry which is preliminary data.</text>
</comment>
<dbReference type="FunFam" id="3.90.226.10:FF:000009">
    <property type="entry name" value="Carnitinyl-CoA dehydratase"/>
    <property type="match status" value="1"/>
</dbReference>
<protein>
    <submittedName>
        <fullName evidence="4">Crotonase</fullName>
    </submittedName>
</protein>
<organism evidence="4 5">
    <name type="scientific">Variovorax paradoxus</name>
    <dbReference type="NCBI Taxonomy" id="34073"/>
    <lineage>
        <taxon>Bacteria</taxon>
        <taxon>Pseudomonadati</taxon>
        <taxon>Pseudomonadota</taxon>
        <taxon>Betaproteobacteria</taxon>
        <taxon>Burkholderiales</taxon>
        <taxon>Comamonadaceae</taxon>
        <taxon>Variovorax</taxon>
    </lineage>
</organism>
<dbReference type="RefSeq" id="WP_042577754.1">
    <property type="nucleotide sequence ID" value="NZ_JXQQ01000010.1"/>
</dbReference>
<dbReference type="FunFam" id="1.10.12.10:FF:000001">
    <property type="entry name" value="Probable enoyl-CoA hydratase, mitochondrial"/>
    <property type="match status" value="1"/>
</dbReference>
<dbReference type="AlphaFoldDB" id="A0A0D0N1V0"/>
<comment type="similarity">
    <text evidence="1 3">Belongs to the enoyl-CoA hydratase/isomerase family.</text>
</comment>
<evidence type="ECO:0000256" key="3">
    <source>
        <dbReference type="RuleBase" id="RU003707"/>
    </source>
</evidence>
<dbReference type="Pfam" id="PF00378">
    <property type="entry name" value="ECH_1"/>
    <property type="match status" value="1"/>
</dbReference>
<reference evidence="4 5" key="1">
    <citation type="submission" date="2014-12" db="EMBL/GenBank/DDBJ databases">
        <title>16Stimator: statistical estimation of ribosomal gene copy numbers from draft genome assemblies.</title>
        <authorList>
            <person name="Perisin M.A."/>
            <person name="Vetter M."/>
            <person name="Gilbert J.A."/>
            <person name="Bergelson J."/>
        </authorList>
    </citation>
    <scope>NUCLEOTIDE SEQUENCE [LARGE SCALE GENOMIC DNA]</scope>
    <source>
        <strain evidence="4 5">MEDvA23</strain>
    </source>
</reference>
<dbReference type="PANTHER" id="PTHR11941:SF54">
    <property type="entry name" value="ENOYL-COA HYDRATASE, MITOCHONDRIAL"/>
    <property type="match status" value="1"/>
</dbReference>
<dbReference type="PANTHER" id="PTHR11941">
    <property type="entry name" value="ENOYL-COA HYDRATASE-RELATED"/>
    <property type="match status" value="1"/>
</dbReference>
<sequence length="263" mass="28425">MNYDTLLYEVTDAVAVIRLNRPERMNAIGGAMKAELRDAFLERARHDEAVRCVVVTGAGDRAFCAGADIKERAHSAMPQAQYHLQQKATHELFRAIEQFEKPVIAAINGVAMGGGLEIALCCDVRIAARGIKLALPEARIGALPAAGGTQRLPRLVGPGIAKELMFTGDHIDTERALAIGLVNHVVEPEALMPTAMAMAARMAANAPLAVRHIKHAVDTGLQVGIDAGLEYERYAAALVVSSEDRREGMRAFVEKRKPVFRGQ</sequence>
<proteinExistence type="inferred from homology"/>
<evidence type="ECO:0000256" key="2">
    <source>
        <dbReference type="ARBA" id="ARBA00023239"/>
    </source>
</evidence>
<dbReference type="InterPro" id="IPR029045">
    <property type="entry name" value="ClpP/crotonase-like_dom_sf"/>
</dbReference>
<dbReference type="PROSITE" id="PS00166">
    <property type="entry name" value="ENOYL_COA_HYDRATASE"/>
    <property type="match status" value="1"/>
</dbReference>
<dbReference type="InterPro" id="IPR018376">
    <property type="entry name" value="Enoyl-CoA_hyd/isom_CS"/>
</dbReference>
<dbReference type="SUPFAM" id="SSF52096">
    <property type="entry name" value="ClpP/crotonase"/>
    <property type="match status" value="1"/>
</dbReference>
<name>A0A0D0N1V0_VARPD</name>
<dbReference type="GO" id="GO:0016836">
    <property type="term" value="F:hydro-lyase activity"/>
    <property type="evidence" value="ECO:0007669"/>
    <property type="project" value="UniProtKB-ARBA"/>
</dbReference>
<dbReference type="Gene3D" id="3.90.226.10">
    <property type="entry name" value="2-enoyl-CoA Hydratase, Chain A, domain 1"/>
    <property type="match status" value="1"/>
</dbReference>
<keyword evidence="2" id="KW-0456">Lyase</keyword>
<dbReference type="InterPro" id="IPR014748">
    <property type="entry name" value="Enoyl-CoA_hydra_C"/>
</dbReference>
<dbReference type="OrthoDB" id="9807606at2"/>
<accession>A0A0D0N1V0</accession>
<dbReference type="CDD" id="cd06558">
    <property type="entry name" value="crotonase-like"/>
    <property type="match status" value="1"/>
</dbReference>
<dbReference type="EMBL" id="JXQQ01000010">
    <property type="protein sequence ID" value="KIQ35340.1"/>
    <property type="molecule type" value="Genomic_DNA"/>
</dbReference>
<evidence type="ECO:0000313" key="5">
    <source>
        <dbReference type="Proteomes" id="UP000032067"/>
    </source>
</evidence>
<evidence type="ECO:0000256" key="1">
    <source>
        <dbReference type="ARBA" id="ARBA00005254"/>
    </source>
</evidence>
<dbReference type="InterPro" id="IPR001753">
    <property type="entry name" value="Enoyl-CoA_hydra/iso"/>
</dbReference>
<dbReference type="Gene3D" id="1.10.12.10">
    <property type="entry name" value="Lyase 2-enoyl-coa Hydratase, Chain A, domain 2"/>
    <property type="match status" value="1"/>
</dbReference>
<dbReference type="Proteomes" id="UP000032067">
    <property type="component" value="Unassembled WGS sequence"/>
</dbReference>
<gene>
    <name evidence="4" type="ORF">RT97_05505</name>
</gene>
<evidence type="ECO:0000313" key="4">
    <source>
        <dbReference type="EMBL" id="KIQ35340.1"/>
    </source>
</evidence>